<organism evidence="2 3">
    <name type="scientific">Brachionus calyciflorus</name>
    <dbReference type="NCBI Taxonomy" id="104777"/>
    <lineage>
        <taxon>Eukaryota</taxon>
        <taxon>Metazoa</taxon>
        <taxon>Spiralia</taxon>
        <taxon>Gnathifera</taxon>
        <taxon>Rotifera</taxon>
        <taxon>Eurotatoria</taxon>
        <taxon>Monogononta</taxon>
        <taxon>Pseudotrocha</taxon>
        <taxon>Ploima</taxon>
        <taxon>Brachionidae</taxon>
        <taxon>Brachionus</taxon>
    </lineage>
</organism>
<sequence>MATTSQREALKGTESSWTTEQKNRLLSECDANLKRIRELQLEGAVRSYMFDGRSTENIENWISIISNSIKAARTENLRLGDSNENERISRSDEEKAYVVSLLAESNNLLMTEGFVEKKRDKKNSF</sequence>
<evidence type="ECO:0000313" key="3">
    <source>
        <dbReference type="Proteomes" id="UP000663879"/>
    </source>
</evidence>
<accession>A0A813VSX0</accession>
<dbReference type="EMBL" id="CAJNOC010001177">
    <property type="protein sequence ID" value="CAF0842075.1"/>
    <property type="molecule type" value="Genomic_DNA"/>
</dbReference>
<comment type="caution">
    <text evidence="2">The sequence shown here is derived from an EMBL/GenBank/DDBJ whole genome shotgun (WGS) entry which is preliminary data.</text>
</comment>
<keyword evidence="3" id="KW-1185">Reference proteome</keyword>
<evidence type="ECO:0000313" key="2">
    <source>
        <dbReference type="EMBL" id="CAF0842075.1"/>
    </source>
</evidence>
<dbReference type="OrthoDB" id="10199358at2759"/>
<reference evidence="2" key="1">
    <citation type="submission" date="2021-02" db="EMBL/GenBank/DDBJ databases">
        <authorList>
            <person name="Nowell W R."/>
        </authorList>
    </citation>
    <scope>NUCLEOTIDE SEQUENCE</scope>
    <source>
        <strain evidence="2">Ploen Becks lab</strain>
    </source>
</reference>
<feature type="compositionally biased region" description="Polar residues" evidence="1">
    <location>
        <begin position="1"/>
        <end position="20"/>
    </location>
</feature>
<feature type="region of interest" description="Disordered" evidence="1">
    <location>
        <begin position="1"/>
        <end position="21"/>
    </location>
</feature>
<dbReference type="Proteomes" id="UP000663879">
    <property type="component" value="Unassembled WGS sequence"/>
</dbReference>
<proteinExistence type="predicted"/>
<dbReference type="AlphaFoldDB" id="A0A813VSX0"/>
<name>A0A813VSX0_9BILA</name>
<protein>
    <submittedName>
        <fullName evidence="2">Uncharacterized protein</fullName>
    </submittedName>
</protein>
<gene>
    <name evidence="2" type="ORF">OXX778_LOCUS8508</name>
</gene>
<evidence type="ECO:0000256" key="1">
    <source>
        <dbReference type="SAM" id="MobiDB-lite"/>
    </source>
</evidence>